<dbReference type="PANTHER" id="PTHR43086:SF3">
    <property type="entry name" value="NADP-DEPENDENT 3-HYDROXY ACID DEHYDROGENASE YDFG"/>
    <property type="match status" value="1"/>
</dbReference>
<evidence type="ECO:0000256" key="3">
    <source>
        <dbReference type="ARBA" id="ARBA00043812"/>
    </source>
</evidence>
<dbReference type="RefSeq" id="WP_267141181.1">
    <property type="nucleotide sequence ID" value="NZ_JAODIL010000053.1"/>
</dbReference>
<gene>
    <name evidence="12" type="ORF">N5923_08740</name>
</gene>
<dbReference type="EC" id="1.1.1.381" evidence="5"/>
<organism evidence="12 13">
    <name type="scientific">Winslowiella arboricola</name>
    <dbReference type="NCBI Taxonomy" id="2978220"/>
    <lineage>
        <taxon>Bacteria</taxon>
        <taxon>Pseudomonadati</taxon>
        <taxon>Pseudomonadota</taxon>
        <taxon>Gammaproteobacteria</taxon>
        <taxon>Enterobacterales</taxon>
        <taxon>Erwiniaceae</taxon>
        <taxon>Winslowiella</taxon>
    </lineage>
</organism>
<evidence type="ECO:0000256" key="9">
    <source>
        <dbReference type="ARBA" id="ARBA00045650"/>
    </source>
</evidence>
<dbReference type="PRINTS" id="PR00080">
    <property type="entry name" value="SDRFAMILY"/>
</dbReference>
<evidence type="ECO:0000256" key="11">
    <source>
        <dbReference type="RuleBase" id="RU000363"/>
    </source>
</evidence>
<dbReference type="EMBL" id="JAODIM010000039">
    <property type="protein sequence ID" value="MCU5777577.1"/>
    <property type="molecule type" value="Genomic_DNA"/>
</dbReference>
<name>A0A9J6PGZ5_9GAMM</name>
<evidence type="ECO:0000256" key="1">
    <source>
        <dbReference type="ARBA" id="ARBA00006484"/>
    </source>
</evidence>
<dbReference type="GO" id="GO:0035527">
    <property type="term" value="F:3-hydroxypropionate dehydrogenase (NADP+) activity"/>
    <property type="evidence" value="ECO:0007669"/>
    <property type="project" value="UniProtKB-EC"/>
</dbReference>
<dbReference type="InterPro" id="IPR020904">
    <property type="entry name" value="Sc_DH/Rdtase_CS"/>
</dbReference>
<dbReference type="PRINTS" id="PR00081">
    <property type="entry name" value="GDHRDH"/>
</dbReference>
<comment type="function">
    <text evidence="9">NADP-dependent dehydrogenase with broad substrate specificity acting on 3-hydroxy acids. Catalyzes the NADP-dependent oxidation of L-allo-threonine to L-2-amino-3-keto-butyrate, which is spontaneously decarboxylated into aminoacetone. Also acts on D-threonine, L-serine, D-serine, D-3-hydroxyisobutyrate, L-3-hydroxyisobutyrate, D-glycerate and L-glycerate. Able to catalyze the reduction of the malonic semialdehyde to 3-hydroxypropionic acid. YdfG is apparently supplementing RutE, the presumed malonic semialdehyde reductase involved in pyrimidine degradation since both are able to detoxify malonic semialdehyde.</text>
</comment>
<comment type="caution">
    <text evidence="12">The sequence shown here is derived from an EMBL/GenBank/DDBJ whole genome shotgun (WGS) entry which is preliminary data.</text>
</comment>
<accession>A0A9J6PGZ5</accession>
<dbReference type="Pfam" id="PF00106">
    <property type="entry name" value="adh_short"/>
    <property type="match status" value="1"/>
</dbReference>
<evidence type="ECO:0000313" key="13">
    <source>
        <dbReference type="Proteomes" id="UP001064262"/>
    </source>
</evidence>
<protein>
    <recommendedName>
        <fullName evidence="6">NADP-dependent 3-hydroxy acid dehydrogenase YdfG</fullName>
        <ecNumber evidence="4">1.1.1.298</ecNumber>
        <ecNumber evidence="5">1.1.1.381</ecNumber>
    </recommendedName>
    <alternativeName>
        <fullName evidence="8">L-allo-threonine dehydrogenase</fullName>
    </alternativeName>
    <alternativeName>
        <fullName evidence="7">Malonic semialdehyde reductase</fullName>
    </alternativeName>
</protein>
<dbReference type="PROSITE" id="PS00061">
    <property type="entry name" value="ADH_SHORT"/>
    <property type="match status" value="1"/>
</dbReference>
<evidence type="ECO:0000256" key="10">
    <source>
        <dbReference type="ARBA" id="ARBA00047274"/>
    </source>
</evidence>
<dbReference type="InterPro" id="IPR002347">
    <property type="entry name" value="SDR_fam"/>
</dbReference>
<evidence type="ECO:0000256" key="8">
    <source>
        <dbReference type="ARBA" id="ARBA00044349"/>
    </source>
</evidence>
<dbReference type="Gene3D" id="3.40.50.720">
    <property type="entry name" value="NAD(P)-binding Rossmann-like Domain"/>
    <property type="match status" value="1"/>
</dbReference>
<evidence type="ECO:0000313" key="12">
    <source>
        <dbReference type="EMBL" id="MCU5777577.1"/>
    </source>
</evidence>
<reference evidence="12" key="1">
    <citation type="submission" date="2022-09" db="EMBL/GenBank/DDBJ databases">
        <title>Winslowiella arboricola sp. nov., isolated from bleeding cankers on broadleaf hosts.</title>
        <authorList>
            <person name="Brady C."/>
            <person name="Kaur S."/>
            <person name="Crampton B."/>
            <person name="Maddock D."/>
            <person name="Arnold D."/>
            <person name="Denman S."/>
        </authorList>
    </citation>
    <scope>NUCLEOTIDE SEQUENCE</scope>
    <source>
        <strain evidence="12">BAC 15a-03b</strain>
    </source>
</reference>
<keyword evidence="13" id="KW-1185">Reference proteome</keyword>
<dbReference type="InterPro" id="IPR036291">
    <property type="entry name" value="NAD(P)-bd_dom_sf"/>
</dbReference>
<dbReference type="PANTHER" id="PTHR43086">
    <property type="entry name" value="VERY-LONG-CHAIN 3-OXOOACYL-COA REDUCTASE"/>
    <property type="match status" value="1"/>
</dbReference>
<dbReference type="PIRSF" id="PIRSF000126">
    <property type="entry name" value="11-beta-HSD1"/>
    <property type="match status" value="1"/>
</dbReference>
<evidence type="ECO:0000256" key="4">
    <source>
        <dbReference type="ARBA" id="ARBA00044050"/>
    </source>
</evidence>
<dbReference type="EC" id="1.1.1.298" evidence="4"/>
<dbReference type="AlphaFoldDB" id="A0A9J6PGZ5"/>
<evidence type="ECO:0000256" key="7">
    <source>
        <dbReference type="ARBA" id="ARBA00044271"/>
    </source>
</evidence>
<keyword evidence="2" id="KW-0560">Oxidoreductase</keyword>
<dbReference type="CDD" id="cd05233">
    <property type="entry name" value="SDR_c"/>
    <property type="match status" value="1"/>
</dbReference>
<comment type="catalytic activity">
    <reaction evidence="10">
        <text>3-hydroxypropanoate + NADP(+) = 3-oxopropanoate + NADPH + H(+)</text>
        <dbReference type="Rhea" id="RHEA:26438"/>
        <dbReference type="ChEBI" id="CHEBI:15378"/>
        <dbReference type="ChEBI" id="CHEBI:16510"/>
        <dbReference type="ChEBI" id="CHEBI:33190"/>
        <dbReference type="ChEBI" id="CHEBI:57783"/>
        <dbReference type="ChEBI" id="CHEBI:58349"/>
        <dbReference type="EC" id="1.1.1.298"/>
    </reaction>
</comment>
<evidence type="ECO:0000256" key="2">
    <source>
        <dbReference type="ARBA" id="ARBA00023002"/>
    </source>
</evidence>
<sequence>MTISNKKPVAMITGASSGIGAVYAQRFAARGYDLILISRRADRLKDLSADLHLSYATNTTILPIDLTIETDLKNAESVITTTPALKVLVNSAGNGKLGATTDIAAADLASTLTLNVTALTRLTYAALTEFLSRDQGTIINISSVMALHSSAITSLYSGTKAFVLNFSRGLQQELKGTQVRVQVVLPATTATEFHDQSGIPLSAFSPSAIMTTENLVDAALAGFDQGELVTLPSVHDISLWNTYESARNTLFVATQNGFSAPRYNHAHS</sequence>
<dbReference type="Proteomes" id="UP001064262">
    <property type="component" value="Unassembled WGS sequence"/>
</dbReference>
<evidence type="ECO:0000256" key="5">
    <source>
        <dbReference type="ARBA" id="ARBA00044059"/>
    </source>
</evidence>
<comment type="catalytic activity">
    <reaction evidence="3">
        <text>L-allo-threonine + NADP(+) = aminoacetone + CO2 + NADPH</text>
        <dbReference type="Rhea" id="RHEA:43524"/>
        <dbReference type="ChEBI" id="CHEBI:16526"/>
        <dbReference type="ChEBI" id="CHEBI:57783"/>
        <dbReference type="ChEBI" id="CHEBI:58320"/>
        <dbReference type="ChEBI" id="CHEBI:58349"/>
        <dbReference type="ChEBI" id="CHEBI:58585"/>
        <dbReference type="EC" id="1.1.1.381"/>
    </reaction>
</comment>
<comment type="similarity">
    <text evidence="1 11">Belongs to the short-chain dehydrogenases/reductases (SDR) family.</text>
</comment>
<dbReference type="SUPFAM" id="SSF51735">
    <property type="entry name" value="NAD(P)-binding Rossmann-fold domains"/>
    <property type="match status" value="1"/>
</dbReference>
<proteinExistence type="inferred from homology"/>
<evidence type="ECO:0000256" key="6">
    <source>
        <dbReference type="ARBA" id="ARBA00044065"/>
    </source>
</evidence>